<dbReference type="Proteomes" id="UP000503447">
    <property type="component" value="Chromosome"/>
</dbReference>
<name>A0A6M5YKZ0_9BACT</name>
<dbReference type="RefSeq" id="WP_227254802.1">
    <property type="nucleotide sequence ID" value="NZ_CP053452.2"/>
</dbReference>
<protein>
    <submittedName>
        <fullName evidence="1">Uncharacterized protein</fullName>
    </submittedName>
</protein>
<dbReference type="EMBL" id="CP053452">
    <property type="protein sequence ID" value="QJW94244.1"/>
    <property type="molecule type" value="Genomic_DNA"/>
</dbReference>
<evidence type="ECO:0000313" key="2">
    <source>
        <dbReference type="Proteomes" id="UP000503447"/>
    </source>
</evidence>
<dbReference type="AlphaFoldDB" id="A0A6M5YKZ0"/>
<organism evidence="1 2">
    <name type="scientific">Frigoriglobus tundricola</name>
    <dbReference type="NCBI Taxonomy" id="2774151"/>
    <lineage>
        <taxon>Bacteria</taxon>
        <taxon>Pseudomonadati</taxon>
        <taxon>Planctomycetota</taxon>
        <taxon>Planctomycetia</taxon>
        <taxon>Gemmatales</taxon>
        <taxon>Gemmataceae</taxon>
        <taxon>Frigoriglobus</taxon>
    </lineage>
</organism>
<accession>A0A6M5YKZ0</accession>
<dbReference type="KEGG" id="ftj:FTUN_1764"/>
<proteinExistence type="predicted"/>
<evidence type="ECO:0000313" key="1">
    <source>
        <dbReference type="EMBL" id="QJW94244.1"/>
    </source>
</evidence>
<keyword evidence="2" id="KW-1185">Reference proteome</keyword>
<sequence length="282" mass="31782">MNEHIWRSSTETAQNMNEHISHSGTQAAQNMTEDIWRNSHDPHDLLAALYPMYTLGSVRPQTRQSRMYLLACARRAGTWARLPVVCRALVALAEMCAEAPRQQEGLRAALAPIAERLWTSFGEEGDLLEAEAELSALSATGYPVPAAVLAQKKARARAAAPGEPVPPLEDDEWKGLARLVYLPFESNTPRYEWVPVELHSERLLREVYGRPYAFVPFLADWRTDNVTRIARRVYTAREFSAMPILADALQDAGCDDDDLLAHCRNGRRHVRGCWVLDQILNH</sequence>
<gene>
    <name evidence="1" type="ORF">FTUN_1764</name>
</gene>
<reference evidence="2" key="1">
    <citation type="submission" date="2020-05" db="EMBL/GenBank/DDBJ databases">
        <title>Frigoriglobus tundricola gen. nov., sp. nov., a psychrotolerant cellulolytic planctomycete of the family Gemmataceae with two divergent copies of 16S rRNA gene.</title>
        <authorList>
            <person name="Kulichevskaya I.S."/>
            <person name="Ivanova A.A."/>
            <person name="Naumoff D.G."/>
            <person name="Beletsky A.V."/>
            <person name="Rijpstra W.I.C."/>
            <person name="Sinninghe Damste J.S."/>
            <person name="Mardanov A.V."/>
            <person name="Ravin N.V."/>
            <person name="Dedysh S.N."/>
        </authorList>
    </citation>
    <scope>NUCLEOTIDE SEQUENCE [LARGE SCALE GENOMIC DNA]</scope>
    <source>
        <strain evidence="2">PL17</strain>
    </source>
</reference>